<organism evidence="3">
    <name type="scientific">Streptomyces sp. NBC_00093</name>
    <dbReference type="NCBI Taxonomy" id="2975649"/>
    <lineage>
        <taxon>Bacteria</taxon>
        <taxon>Bacillati</taxon>
        <taxon>Actinomycetota</taxon>
        <taxon>Actinomycetes</taxon>
        <taxon>Kitasatosporales</taxon>
        <taxon>Streptomycetaceae</taxon>
        <taxon>Streptomyces</taxon>
    </lineage>
</organism>
<dbReference type="Pfam" id="PF12770">
    <property type="entry name" value="CHAT"/>
    <property type="match status" value="1"/>
</dbReference>
<feature type="region of interest" description="Disordered" evidence="1">
    <location>
        <begin position="533"/>
        <end position="749"/>
    </location>
</feature>
<evidence type="ECO:0000256" key="1">
    <source>
        <dbReference type="SAM" id="MobiDB-lite"/>
    </source>
</evidence>
<dbReference type="SUPFAM" id="SSF82171">
    <property type="entry name" value="DPP6 N-terminal domain-like"/>
    <property type="match status" value="1"/>
</dbReference>
<feature type="compositionally biased region" description="Basic and acidic residues" evidence="1">
    <location>
        <begin position="611"/>
        <end position="625"/>
    </location>
</feature>
<dbReference type="PANTHER" id="PTHR19879:SF9">
    <property type="entry name" value="TRANSCRIPTION INITIATION FACTOR TFIID SUBUNIT 5"/>
    <property type="match status" value="1"/>
</dbReference>
<dbReference type="EMBL" id="CP108222">
    <property type="protein sequence ID" value="WTT16234.1"/>
    <property type="molecule type" value="Genomic_DNA"/>
</dbReference>
<dbReference type="SUPFAM" id="SSF48452">
    <property type="entry name" value="TPR-like"/>
    <property type="match status" value="1"/>
</dbReference>
<dbReference type="Gene3D" id="1.25.40.10">
    <property type="entry name" value="Tetratricopeptide repeat domain"/>
    <property type="match status" value="1"/>
</dbReference>
<proteinExistence type="predicted"/>
<name>A0AAU1ZWU7_9ACTN</name>
<sequence>MEALDFQVEIGRGSGHGYEVTWRAPDGSETSGLTRISVSADELRALTARVPEAVLASSAQVRRSATPEERPIQELGRLLFDVLLPDNGRALLAAARHRAVHEERRLRVVLRVRPPELARLPWEFLFDEAQNDYVCPTTPLIRHPQVAAPQRPLRVRPPLRILCMAAAPDDQEPLAVRAEQQRLSSALSGLESEGLIELGWTAGDTWRDLRTALRRGGDAGQWHVFHFIGHGGFDATAQEGALRLSAEGGGSYDLGAENLAMVLEGRPSLRLVVLNACETGRSSAADPFSSVAGALLQRGVPAALAMQFPISDRAAEEFSRTFYEGLAHRLPVDAAVTDARQAIRLALRGTLEWGTPVLYMRSLDGLLFDLTDRGGARSGTARRDTGEIHDMYVQGLAALYTERWDDAVSAFRAVVAQDPGYQSGRVKLDEAIRGRRLASLYAAGTGAADHGHWDAAVEHLGAVVAAEPGYRDAAHRLRQARYEQAVAALRKEITDLHRVSQWQAVLAAGARLAALSPADPDPDGLVAQARRAVQGEKTADETPDTGEEGIAQQDRPPEPPDEGQVPQGSGPDPAWPPPMARGSADSGSAGIRRDPRPEPPGSPSAGAGPESVRRDPWAEKAERPESGGSSPSDAGSEAAAGLGRPLVDRSGAPPQPSSDSTHHQTVFFSEPRGFPLPPDLTLPTDTPLSGPGAHEENPLPPTVSGPLWRTPSWASYPPRPVVPPSVGRRPEPGRDGDVRVSEEPGARSFGFSRDGSRVAVGYQSGRADVLDLGGHVVATLSHTPTRAARLLGGRQGDGVTCVALTPNGAQLATAQYGTVRIWSVTRGVELRQMRLPDDVCAMGFSPLGHKAVFVTTAASAYIWDTGEPAARRRRLRLDVRPYRLAWSADGLRFATAGPAGARVWSIVTGDFSLEVARNSAVLDVDVSPYGARLAIAHGTDGARVLDARSGVEVRRFGSLGPVSLVAFNADGTRLATAGRSGVDVWDTRTGERAAHRRFDSRWFTEALLFGPDGAARAVVREPESAWLIRIGEDEAD</sequence>
<dbReference type="InterPro" id="IPR015943">
    <property type="entry name" value="WD40/YVTN_repeat-like_dom_sf"/>
</dbReference>
<dbReference type="SMART" id="SM00320">
    <property type="entry name" value="WD40"/>
    <property type="match status" value="5"/>
</dbReference>
<evidence type="ECO:0000259" key="2">
    <source>
        <dbReference type="Pfam" id="PF12770"/>
    </source>
</evidence>
<feature type="domain" description="CHAT" evidence="2">
    <location>
        <begin position="74"/>
        <end position="345"/>
    </location>
</feature>
<dbReference type="Pfam" id="PF00400">
    <property type="entry name" value="WD40"/>
    <property type="match status" value="1"/>
</dbReference>
<dbReference type="InterPro" id="IPR011990">
    <property type="entry name" value="TPR-like_helical_dom_sf"/>
</dbReference>
<dbReference type="Gene3D" id="2.130.10.10">
    <property type="entry name" value="YVTN repeat-like/Quinoprotein amine dehydrogenase"/>
    <property type="match status" value="2"/>
</dbReference>
<dbReference type="AlphaFoldDB" id="A0AAU1ZWU7"/>
<dbReference type="PANTHER" id="PTHR19879">
    <property type="entry name" value="TRANSCRIPTION INITIATION FACTOR TFIID"/>
    <property type="match status" value="1"/>
</dbReference>
<accession>A0AAU1ZWU7</accession>
<protein>
    <submittedName>
        <fullName evidence="3">CHAT domain-containing protein</fullName>
    </submittedName>
</protein>
<feature type="compositionally biased region" description="Basic and acidic residues" evidence="1">
    <location>
        <begin position="728"/>
        <end position="745"/>
    </location>
</feature>
<feature type="compositionally biased region" description="Polar residues" evidence="1">
    <location>
        <begin position="657"/>
        <end position="667"/>
    </location>
</feature>
<dbReference type="InterPro" id="IPR024983">
    <property type="entry name" value="CHAT_dom"/>
</dbReference>
<reference evidence="3" key="1">
    <citation type="submission" date="2022-10" db="EMBL/GenBank/DDBJ databases">
        <title>The complete genomes of actinobacterial strains from the NBC collection.</title>
        <authorList>
            <person name="Joergensen T.S."/>
            <person name="Alvarez Arevalo M."/>
            <person name="Sterndorff E.B."/>
            <person name="Faurdal D."/>
            <person name="Vuksanovic O."/>
            <person name="Mourched A.-S."/>
            <person name="Charusanti P."/>
            <person name="Shaw S."/>
            <person name="Blin K."/>
            <person name="Weber T."/>
        </authorList>
    </citation>
    <scope>NUCLEOTIDE SEQUENCE</scope>
    <source>
        <strain evidence="3">NBC_00093</strain>
    </source>
</reference>
<gene>
    <name evidence="3" type="ORF">OHA22_12190</name>
</gene>
<evidence type="ECO:0000313" key="3">
    <source>
        <dbReference type="EMBL" id="WTT16234.1"/>
    </source>
</evidence>
<dbReference type="InterPro" id="IPR001680">
    <property type="entry name" value="WD40_rpt"/>
</dbReference>